<dbReference type="NCBIfam" id="TIGR01845">
    <property type="entry name" value="outer_NodT"/>
    <property type="match status" value="1"/>
</dbReference>
<keyword evidence="8" id="KW-0472">Membrane</keyword>
<reference evidence="9 10" key="1">
    <citation type="submission" date="2018-01" db="EMBL/GenBank/DDBJ databases">
        <title>Draft genome of the type strain Pseudomonas oceani DSM 100277 isolated from the deep water in Okinawa trough, northwestern Pacific Ocean.</title>
        <authorList>
            <person name="Gomila M."/>
            <person name="Mulet M."/>
            <person name="Garcia-Valdes E."/>
            <person name="Lalucat J."/>
        </authorList>
    </citation>
    <scope>NUCLEOTIDE SEQUENCE [LARGE SCALE GENOMIC DNA]</scope>
    <source>
        <strain evidence="9 10">DSM 100277</strain>
    </source>
</reference>
<proteinExistence type="inferred from homology"/>
<dbReference type="OrthoDB" id="9770517at2"/>
<keyword evidence="7 8" id="KW-0449">Lipoprotein</keyword>
<accession>A0A2P4F0N7</accession>
<dbReference type="GO" id="GO:0009279">
    <property type="term" value="C:cell outer membrane"/>
    <property type="evidence" value="ECO:0007669"/>
    <property type="project" value="UniProtKB-SubCell"/>
</dbReference>
<evidence type="ECO:0000256" key="6">
    <source>
        <dbReference type="ARBA" id="ARBA00023237"/>
    </source>
</evidence>
<comment type="similarity">
    <text evidence="2 8">Belongs to the outer membrane factor (OMF) (TC 1.B.17) family.</text>
</comment>
<keyword evidence="6" id="KW-0998">Cell outer membrane</keyword>
<dbReference type="RefSeq" id="WP_104736801.1">
    <property type="nucleotide sequence ID" value="NZ_BMHR01000002.1"/>
</dbReference>
<comment type="subcellular location">
    <subcellularLocation>
        <location evidence="1 8">Cell outer membrane</location>
        <topology evidence="1 8">Lipid-anchor</topology>
    </subcellularLocation>
</comment>
<dbReference type="SUPFAM" id="SSF56954">
    <property type="entry name" value="Outer membrane efflux proteins (OEP)"/>
    <property type="match status" value="1"/>
</dbReference>
<dbReference type="PROSITE" id="PS51257">
    <property type="entry name" value="PROKAR_LIPOPROTEIN"/>
    <property type="match status" value="1"/>
</dbReference>
<keyword evidence="8" id="KW-0732">Signal</keyword>
<name>A0A2P4F0N7_9GAMM</name>
<organism evidence="9 10">
    <name type="scientific">Halopseudomonas oceani</name>
    <dbReference type="NCBI Taxonomy" id="1708783"/>
    <lineage>
        <taxon>Bacteria</taxon>
        <taxon>Pseudomonadati</taxon>
        <taxon>Pseudomonadota</taxon>
        <taxon>Gammaproteobacteria</taxon>
        <taxon>Pseudomonadales</taxon>
        <taxon>Pseudomonadaceae</taxon>
        <taxon>Halopseudomonas</taxon>
    </lineage>
</organism>
<keyword evidence="3 8" id="KW-1134">Transmembrane beta strand</keyword>
<dbReference type="EMBL" id="PPSK01000001">
    <property type="protein sequence ID" value="POB06553.1"/>
    <property type="molecule type" value="Genomic_DNA"/>
</dbReference>
<dbReference type="GO" id="GO:0015562">
    <property type="term" value="F:efflux transmembrane transporter activity"/>
    <property type="evidence" value="ECO:0007669"/>
    <property type="project" value="InterPro"/>
</dbReference>
<evidence type="ECO:0000256" key="5">
    <source>
        <dbReference type="ARBA" id="ARBA00023139"/>
    </source>
</evidence>
<feature type="chain" id="PRO_5015020385" evidence="8">
    <location>
        <begin position="21"/>
        <end position="477"/>
    </location>
</feature>
<keyword evidence="4 8" id="KW-0812">Transmembrane</keyword>
<comment type="caution">
    <text evidence="9">The sequence shown here is derived from an EMBL/GenBank/DDBJ whole genome shotgun (WGS) entry which is preliminary data.</text>
</comment>
<dbReference type="InterPro" id="IPR003423">
    <property type="entry name" value="OMP_efflux"/>
</dbReference>
<dbReference type="Gene3D" id="1.20.1600.10">
    <property type="entry name" value="Outer membrane efflux proteins (OEP)"/>
    <property type="match status" value="1"/>
</dbReference>
<dbReference type="Gene3D" id="2.20.200.10">
    <property type="entry name" value="Outer membrane efflux proteins (OEP)"/>
    <property type="match status" value="1"/>
</dbReference>
<evidence type="ECO:0000256" key="3">
    <source>
        <dbReference type="ARBA" id="ARBA00022452"/>
    </source>
</evidence>
<dbReference type="Pfam" id="PF02321">
    <property type="entry name" value="OEP"/>
    <property type="match status" value="2"/>
</dbReference>
<feature type="signal peptide" evidence="8">
    <location>
        <begin position="1"/>
        <end position="20"/>
    </location>
</feature>
<keyword evidence="10" id="KW-1185">Reference proteome</keyword>
<protein>
    <submittedName>
        <fullName evidence="9">Multidrug transporter</fullName>
    </submittedName>
</protein>
<evidence type="ECO:0000313" key="9">
    <source>
        <dbReference type="EMBL" id="POB06553.1"/>
    </source>
</evidence>
<dbReference type="AlphaFoldDB" id="A0A2P4F0N7"/>
<evidence type="ECO:0000256" key="2">
    <source>
        <dbReference type="ARBA" id="ARBA00007613"/>
    </source>
</evidence>
<evidence type="ECO:0000256" key="8">
    <source>
        <dbReference type="RuleBase" id="RU362097"/>
    </source>
</evidence>
<evidence type="ECO:0000256" key="1">
    <source>
        <dbReference type="ARBA" id="ARBA00004459"/>
    </source>
</evidence>
<gene>
    <name evidence="9" type="ORF">C1949_02105</name>
</gene>
<dbReference type="InterPro" id="IPR010131">
    <property type="entry name" value="MdtP/NodT-like"/>
</dbReference>
<evidence type="ECO:0000256" key="7">
    <source>
        <dbReference type="ARBA" id="ARBA00023288"/>
    </source>
</evidence>
<dbReference type="PANTHER" id="PTHR30203:SF32">
    <property type="entry name" value="CATION EFFLUX SYSTEM PROTEIN CUSC"/>
    <property type="match status" value="1"/>
</dbReference>
<keyword evidence="5 8" id="KW-0564">Palmitate</keyword>
<evidence type="ECO:0000313" key="10">
    <source>
        <dbReference type="Proteomes" id="UP000243451"/>
    </source>
</evidence>
<dbReference type="Proteomes" id="UP000243451">
    <property type="component" value="Unassembled WGS sequence"/>
</dbReference>
<evidence type="ECO:0000256" key="4">
    <source>
        <dbReference type="ARBA" id="ARBA00022692"/>
    </source>
</evidence>
<sequence>MPRLLPLLTLGLAISGCSLAPEYQRPTAPIPDQWQLGGANRAVTEQQTDWQQFVVDPGQRALVKQALSNNRSLRQTLLDMEAARAQYGIQHADRMPNIGLDASGQRQRMPADVSTSGGAETQSQYQVGLGLATFELDLFGRVRNLSEAALQSYLASEQATQSARISLIADVVAASLQRAGSRRQLAIAEETLAARNASLELIGLLRTTGAADELDYQQALAEQQAVVAQIEQLGRAVAQAENALRLLTGAQQLGSLPPLTAEPLQLGSLAPGAPSSLLEARPDIRAAEHQLLARQANIGAARAAFFPRVSLTGALGNTSSDLSNLFNSGQNSWAFSPQLTLPLFDGGRNRAALDLAVARRDAAVAAYEERIQVAFREVSDALAATGTLARESEALKRRSTASQRALELAQTRYMSGATDYFRVLDTQQSELQARLAHVQVQTRQQLALTDLFRALGGSWQSTRQPRSAPVQQVISQR</sequence>
<dbReference type="PANTHER" id="PTHR30203">
    <property type="entry name" value="OUTER MEMBRANE CATION EFFLUX PROTEIN"/>
    <property type="match status" value="1"/>
</dbReference>